<dbReference type="EnsemblMetazoa" id="CJA23815.1">
    <property type="protein sequence ID" value="CJA23815.1"/>
    <property type="gene ID" value="WBGene00179387"/>
</dbReference>
<organism evidence="2 3">
    <name type="scientific">Caenorhabditis japonica</name>
    <dbReference type="NCBI Taxonomy" id="281687"/>
    <lineage>
        <taxon>Eukaryota</taxon>
        <taxon>Metazoa</taxon>
        <taxon>Ecdysozoa</taxon>
        <taxon>Nematoda</taxon>
        <taxon>Chromadorea</taxon>
        <taxon>Rhabditida</taxon>
        <taxon>Rhabditina</taxon>
        <taxon>Rhabditomorpha</taxon>
        <taxon>Rhabditoidea</taxon>
        <taxon>Rhabditidae</taxon>
        <taxon>Peloderinae</taxon>
        <taxon>Caenorhabditis</taxon>
    </lineage>
</organism>
<dbReference type="Proteomes" id="UP000005237">
    <property type="component" value="Unassembled WGS sequence"/>
</dbReference>
<proteinExistence type="predicted"/>
<sequence length="90" mass="10139">MNGARINLTQRQGDSGKHTDNKDEVDGQEIAPRMPVAAAFYPLLGGWACPALPEGSSSARIQKSALGMVGQKWRHERVRSRWQRRRGRRQ</sequence>
<feature type="region of interest" description="Disordered" evidence="1">
    <location>
        <begin position="1"/>
        <end position="30"/>
    </location>
</feature>
<evidence type="ECO:0000256" key="1">
    <source>
        <dbReference type="SAM" id="MobiDB-lite"/>
    </source>
</evidence>
<feature type="compositionally biased region" description="Basic and acidic residues" evidence="1">
    <location>
        <begin position="14"/>
        <end position="25"/>
    </location>
</feature>
<evidence type="ECO:0000313" key="2">
    <source>
        <dbReference type="EnsemblMetazoa" id="CJA23815.1"/>
    </source>
</evidence>
<reference evidence="2" key="2">
    <citation type="submission" date="2022-06" db="UniProtKB">
        <authorList>
            <consortium name="EnsemblMetazoa"/>
        </authorList>
    </citation>
    <scope>IDENTIFICATION</scope>
    <source>
        <strain evidence="2">DF5081</strain>
    </source>
</reference>
<protein>
    <submittedName>
        <fullName evidence="2">Uncharacterized protein</fullName>
    </submittedName>
</protein>
<accession>A0A8R1E8M5</accession>
<dbReference type="AlphaFoldDB" id="A0A8R1E8M5"/>
<name>A0A8R1E8M5_CAEJA</name>
<evidence type="ECO:0000313" key="3">
    <source>
        <dbReference type="Proteomes" id="UP000005237"/>
    </source>
</evidence>
<reference evidence="3" key="1">
    <citation type="submission" date="2010-08" db="EMBL/GenBank/DDBJ databases">
        <authorList>
            <consortium name="Caenorhabditis japonica Sequencing Consortium"/>
            <person name="Wilson R.K."/>
        </authorList>
    </citation>
    <scope>NUCLEOTIDE SEQUENCE [LARGE SCALE GENOMIC DNA]</scope>
    <source>
        <strain evidence="3">DF5081</strain>
    </source>
</reference>
<keyword evidence="3" id="KW-1185">Reference proteome</keyword>